<gene>
    <name evidence="3" type="ORF">SAMN05216418_0772</name>
</gene>
<dbReference type="PANTHER" id="PTHR23135">
    <property type="entry name" value="MUR LIGASE FAMILY MEMBER"/>
    <property type="match status" value="1"/>
</dbReference>
<dbReference type="Gene3D" id="3.90.190.20">
    <property type="entry name" value="Mur ligase, C-terminal domain"/>
    <property type="match status" value="1"/>
</dbReference>
<proteinExistence type="predicted"/>
<name>A0A1G6GWM2_9MICO</name>
<dbReference type="InterPro" id="IPR036615">
    <property type="entry name" value="Mur_ligase_C_dom_sf"/>
</dbReference>
<dbReference type="SUPFAM" id="SSF53244">
    <property type="entry name" value="MurD-like peptide ligases, peptide-binding domain"/>
    <property type="match status" value="1"/>
</dbReference>
<dbReference type="InterPro" id="IPR013221">
    <property type="entry name" value="Mur_ligase_cen"/>
</dbReference>
<dbReference type="STRING" id="993073.AS029_02650"/>
<evidence type="ECO:0000313" key="3">
    <source>
        <dbReference type="EMBL" id="SDB86379.1"/>
    </source>
</evidence>
<evidence type="ECO:0000259" key="2">
    <source>
        <dbReference type="Pfam" id="PF08245"/>
    </source>
</evidence>
<reference evidence="3 4" key="1">
    <citation type="submission" date="2016-09" db="EMBL/GenBank/DDBJ databases">
        <authorList>
            <person name="Capua I."/>
            <person name="De Benedictis P."/>
            <person name="Joannis T."/>
            <person name="Lombin L.H."/>
            <person name="Cattoli G."/>
        </authorList>
    </citation>
    <scope>NUCLEOTIDE SEQUENCE [LARGE SCALE GENOMIC DNA]</scope>
    <source>
        <strain evidence="3 4">NIO-1002</strain>
    </source>
</reference>
<keyword evidence="3" id="KW-0436">Ligase</keyword>
<feature type="domain" description="Mur ligase central" evidence="2">
    <location>
        <begin position="17"/>
        <end position="218"/>
    </location>
</feature>
<dbReference type="InterPro" id="IPR004101">
    <property type="entry name" value="Mur_ligase_C"/>
</dbReference>
<dbReference type="GO" id="GO:0005524">
    <property type="term" value="F:ATP binding"/>
    <property type="evidence" value="ECO:0007669"/>
    <property type="project" value="InterPro"/>
</dbReference>
<dbReference type="PANTHER" id="PTHR23135:SF4">
    <property type="entry name" value="UDP-N-ACETYLMURAMOYL-L-ALANYL-D-GLUTAMATE--2,6-DIAMINOPIMELATE LIGASE MURE HOMOLOG, CHLOROPLASTIC"/>
    <property type="match status" value="1"/>
</dbReference>
<dbReference type="InterPro" id="IPR036565">
    <property type="entry name" value="Mur-like_cat_sf"/>
</dbReference>
<dbReference type="SUPFAM" id="SSF53623">
    <property type="entry name" value="MurD-like peptide ligases, catalytic domain"/>
    <property type="match status" value="1"/>
</dbReference>
<evidence type="ECO:0000313" key="4">
    <source>
        <dbReference type="Proteomes" id="UP000183203"/>
    </source>
</evidence>
<protein>
    <submittedName>
        <fullName evidence="3">UDP-N-acetylmuramoylalanyl-D-glutamate--2,6-diaminopimelate ligase</fullName>
    </submittedName>
</protein>
<dbReference type="EMBL" id="FMYG01000001">
    <property type="protein sequence ID" value="SDB86379.1"/>
    <property type="molecule type" value="Genomic_DNA"/>
</dbReference>
<organism evidence="3 4">
    <name type="scientific">Microbacterium enclense</name>
    <dbReference type="NCBI Taxonomy" id="993073"/>
    <lineage>
        <taxon>Bacteria</taxon>
        <taxon>Bacillati</taxon>
        <taxon>Actinomycetota</taxon>
        <taxon>Actinomycetes</taxon>
        <taxon>Micrococcales</taxon>
        <taxon>Microbacteriaceae</taxon>
        <taxon>Microbacterium</taxon>
    </lineage>
</organism>
<dbReference type="GO" id="GO:0016881">
    <property type="term" value="F:acid-amino acid ligase activity"/>
    <property type="evidence" value="ECO:0007669"/>
    <property type="project" value="InterPro"/>
</dbReference>
<evidence type="ECO:0000259" key="1">
    <source>
        <dbReference type="Pfam" id="PF02875"/>
    </source>
</evidence>
<feature type="domain" description="Mur ligase C-terminal" evidence="1">
    <location>
        <begin position="241"/>
        <end position="363"/>
    </location>
</feature>
<sequence length="390" mass="41619">MASIESPREVRPLVSAVTGTNGKTSVATATFQLMNSIGWPAASYNSTGITGVDGVLHKANTRRSPDYLPDLIEYQRRRGAVAVSLEAYVGILADGLFERVDVDAAVSTGFERDHLDVHKSIDAYWAAKLRLFEEYLRPDGVGVLTTKSAQANLVRAAIGRRGARLLEVGEGGEIDFTPDSESDGKLRGRLEIDGRAYEAVLPTVHAVAATNLLLAGAAVVGLGGEPQAVVDALALVTPPPGRLQVIAERDGVIGIVDTAHNPGALRAALRSVRPRVGGRLLLVFGAGGGRDVGKRFEMGEIASDLADIVIITDDNPRHESPERIRGDVRAGSPRSIEIPRRKDAILAAIFMARPGDVVLVAGMGDEEYQHVGGERIPHDDREIIREAMSI</sequence>
<dbReference type="AlphaFoldDB" id="A0A1G6GWM2"/>
<dbReference type="Gene3D" id="3.40.1190.10">
    <property type="entry name" value="Mur-like, catalytic domain"/>
    <property type="match status" value="1"/>
</dbReference>
<accession>A0A1G6GWM2</accession>
<dbReference type="Proteomes" id="UP000183203">
    <property type="component" value="Unassembled WGS sequence"/>
</dbReference>
<dbReference type="Pfam" id="PF08245">
    <property type="entry name" value="Mur_ligase_M"/>
    <property type="match status" value="1"/>
</dbReference>
<dbReference type="Pfam" id="PF02875">
    <property type="entry name" value="Mur_ligase_C"/>
    <property type="match status" value="1"/>
</dbReference>